<protein>
    <recommendedName>
        <fullName evidence="2">Ig-like domain-containing protein</fullName>
    </recommendedName>
</protein>
<accession>A0AAN7Q9N5</accession>
<dbReference type="EMBL" id="JARPUR010000001">
    <property type="protein sequence ID" value="KAK4884195.1"/>
    <property type="molecule type" value="Genomic_DNA"/>
</dbReference>
<dbReference type="PROSITE" id="PS50835">
    <property type="entry name" value="IG_LIKE"/>
    <property type="match status" value="1"/>
</dbReference>
<feature type="compositionally biased region" description="Acidic residues" evidence="1">
    <location>
        <begin position="325"/>
        <end position="339"/>
    </location>
</feature>
<proteinExistence type="predicted"/>
<dbReference type="InterPro" id="IPR007110">
    <property type="entry name" value="Ig-like_dom"/>
</dbReference>
<evidence type="ECO:0000256" key="1">
    <source>
        <dbReference type="SAM" id="MobiDB-lite"/>
    </source>
</evidence>
<feature type="region of interest" description="Disordered" evidence="1">
    <location>
        <begin position="236"/>
        <end position="256"/>
    </location>
</feature>
<evidence type="ECO:0000313" key="4">
    <source>
        <dbReference type="Proteomes" id="UP001353858"/>
    </source>
</evidence>
<feature type="domain" description="Ig-like" evidence="2">
    <location>
        <begin position="34"/>
        <end position="122"/>
    </location>
</feature>
<evidence type="ECO:0000259" key="2">
    <source>
        <dbReference type="PROSITE" id="PS50835"/>
    </source>
</evidence>
<comment type="caution">
    <text evidence="3">The sequence shown here is derived from an EMBL/GenBank/DDBJ whole genome shotgun (WGS) entry which is preliminary data.</text>
</comment>
<reference evidence="4" key="1">
    <citation type="submission" date="2023-01" db="EMBL/GenBank/DDBJ databases">
        <title>Key to firefly adult light organ development and bioluminescence: homeobox transcription factors regulate luciferase expression and transportation to peroxisome.</title>
        <authorList>
            <person name="Fu X."/>
        </authorList>
    </citation>
    <scope>NUCLEOTIDE SEQUENCE [LARGE SCALE GENOMIC DNA]</scope>
</reference>
<dbReference type="PANTHER" id="PTHR21261">
    <property type="entry name" value="BEAT PROTEIN"/>
    <property type="match status" value="1"/>
</dbReference>
<feature type="region of interest" description="Disordered" evidence="1">
    <location>
        <begin position="299"/>
        <end position="346"/>
    </location>
</feature>
<organism evidence="3 4">
    <name type="scientific">Aquatica leii</name>
    <dbReference type="NCBI Taxonomy" id="1421715"/>
    <lineage>
        <taxon>Eukaryota</taxon>
        <taxon>Metazoa</taxon>
        <taxon>Ecdysozoa</taxon>
        <taxon>Arthropoda</taxon>
        <taxon>Hexapoda</taxon>
        <taxon>Insecta</taxon>
        <taxon>Pterygota</taxon>
        <taxon>Neoptera</taxon>
        <taxon>Endopterygota</taxon>
        <taxon>Coleoptera</taxon>
        <taxon>Polyphaga</taxon>
        <taxon>Elateriformia</taxon>
        <taxon>Elateroidea</taxon>
        <taxon>Lampyridae</taxon>
        <taxon>Luciolinae</taxon>
        <taxon>Aquatica</taxon>
    </lineage>
</organism>
<feature type="compositionally biased region" description="Basic and acidic residues" evidence="1">
    <location>
        <begin position="299"/>
        <end position="321"/>
    </location>
</feature>
<dbReference type="Gene3D" id="2.60.40.10">
    <property type="entry name" value="Immunoglobulins"/>
    <property type="match status" value="1"/>
</dbReference>
<dbReference type="InterPro" id="IPR003599">
    <property type="entry name" value="Ig_sub"/>
</dbReference>
<dbReference type="Proteomes" id="UP001353858">
    <property type="component" value="Unassembled WGS sequence"/>
</dbReference>
<name>A0AAN7Q9N5_9COLE</name>
<sequence>MKPLELRYLLLTLRYYAKALKDVSVVVPQAVLVGDSVSLHCRFNLEGEPLYTVKWYKGQSEFYRYLPKELPNTQVFPLSGIAVDLSNSSPNKVVLRDVQTITTGRYRCEVSTDAPNFYTNIETGYMYVIKIPKGTPQIKIEKDSYEIGYILSGNCSSPPSYPHFNLTWFINDKQVNATSVIYIPDPNASESQRIPKITVSRFELEIDANTFLEGKVRLQCVASLFNIYQSQTEVILEEDRPKPRPSSVLGTRNDSSEPVTHLHQLYLMSAMLLGIILRMAYESEIDRLRRLYEEVQSDKKIVGGDSEPKEDILEESKHDSNSEQSDSDQNDSEDDDSYDDVFVSTP</sequence>
<dbReference type="SUPFAM" id="SSF48726">
    <property type="entry name" value="Immunoglobulin"/>
    <property type="match status" value="1"/>
</dbReference>
<dbReference type="AlphaFoldDB" id="A0AAN7Q9N5"/>
<keyword evidence="4" id="KW-1185">Reference proteome</keyword>
<dbReference type="FunFam" id="2.60.40.10:FF:000437">
    <property type="entry name" value="Beat-IIIc, isoform A"/>
    <property type="match status" value="1"/>
</dbReference>
<gene>
    <name evidence="3" type="ORF">RN001_000466</name>
</gene>
<evidence type="ECO:0000313" key="3">
    <source>
        <dbReference type="EMBL" id="KAK4884195.1"/>
    </source>
</evidence>
<dbReference type="InterPro" id="IPR013783">
    <property type="entry name" value="Ig-like_fold"/>
</dbReference>
<dbReference type="InterPro" id="IPR036179">
    <property type="entry name" value="Ig-like_dom_sf"/>
</dbReference>
<dbReference type="PANTHER" id="PTHR21261:SF15">
    <property type="entry name" value="BEATEN PATH IIIA, ISOFORM D-RELATED"/>
    <property type="match status" value="1"/>
</dbReference>
<dbReference type="SMART" id="SM00409">
    <property type="entry name" value="IG"/>
    <property type="match status" value="1"/>
</dbReference>